<sequence>MQHIMYHITSRQNHSCVTAQKAALLFHLLQNFHDIIITIFTEKEKRKSTSLNPISTSLPQKNTVRNSLYKFLLSIIAMSNPKNKEKRHHRSPSKKY</sequence>
<reference evidence="2" key="1">
    <citation type="journal article" date="2018" name="Gigascience">
        <title>Genome assembly of the Pink Ipe (Handroanthus impetiginosus, Bignoniaceae), a highly valued, ecologically keystone Neotropical timber forest tree.</title>
        <authorList>
            <person name="Silva-Junior O.B."/>
            <person name="Grattapaglia D."/>
            <person name="Novaes E."/>
            <person name="Collevatti R.G."/>
        </authorList>
    </citation>
    <scope>NUCLEOTIDE SEQUENCE [LARGE SCALE GENOMIC DNA]</scope>
    <source>
        <strain evidence="2">cv. UFG-1</strain>
    </source>
</reference>
<dbReference type="EMBL" id="NKXS01005713">
    <property type="protein sequence ID" value="PIN02918.1"/>
    <property type="molecule type" value="Genomic_DNA"/>
</dbReference>
<evidence type="ECO:0000313" key="2">
    <source>
        <dbReference type="Proteomes" id="UP000231279"/>
    </source>
</evidence>
<organism evidence="1 2">
    <name type="scientific">Handroanthus impetiginosus</name>
    <dbReference type="NCBI Taxonomy" id="429701"/>
    <lineage>
        <taxon>Eukaryota</taxon>
        <taxon>Viridiplantae</taxon>
        <taxon>Streptophyta</taxon>
        <taxon>Embryophyta</taxon>
        <taxon>Tracheophyta</taxon>
        <taxon>Spermatophyta</taxon>
        <taxon>Magnoliopsida</taxon>
        <taxon>eudicotyledons</taxon>
        <taxon>Gunneridae</taxon>
        <taxon>Pentapetalae</taxon>
        <taxon>asterids</taxon>
        <taxon>lamiids</taxon>
        <taxon>Lamiales</taxon>
        <taxon>Bignoniaceae</taxon>
        <taxon>Crescentiina</taxon>
        <taxon>Tabebuia alliance</taxon>
        <taxon>Handroanthus</taxon>
    </lineage>
</organism>
<gene>
    <name evidence="1" type="ORF">CDL12_24568</name>
</gene>
<accession>A0A2G9GC95</accession>
<keyword evidence="2" id="KW-1185">Reference proteome</keyword>
<comment type="caution">
    <text evidence="1">The sequence shown here is derived from an EMBL/GenBank/DDBJ whole genome shotgun (WGS) entry which is preliminary data.</text>
</comment>
<evidence type="ECO:0000313" key="1">
    <source>
        <dbReference type="EMBL" id="PIN02918.1"/>
    </source>
</evidence>
<dbReference type="AlphaFoldDB" id="A0A2G9GC95"/>
<dbReference type="Proteomes" id="UP000231279">
    <property type="component" value="Unassembled WGS sequence"/>
</dbReference>
<name>A0A2G9GC95_9LAMI</name>
<protein>
    <submittedName>
        <fullName evidence="1">Uncharacterized protein</fullName>
    </submittedName>
</protein>
<proteinExistence type="predicted"/>